<keyword evidence="8 12" id="KW-0664">Pyridoxine biosynthesis</keyword>
<dbReference type="NCBIfam" id="NF003764">
    <property type="entry name" value="PRK05355.1"/>
    <property type="match status" value="1"/>
</dbReference>
<dbReference type="PIRSF" id="PIRSF000525">
    <property type="entry name" value="SerC"/>
    <property type="match status" value="1"/>
</dbReference>
<dbReference type="RefSeq" id="WP_094492068.1">
    <property type="nucleotide sequence ID" value="NZ_JAGIBT010000001.1"/>
</dbReference>
<dbReference type="Gene3D" id="3.90.1150.10">
    <property type="entry name" value="Aspartate Aminotransferase, domain 1"/>
    <property type="match status" value="1"/>
</dbReference>
<dbReference type="GeneID" id="58262964"/>
<comment type="subcellular location">
    <subcellularLocation>
        <location evidence="12">Cytoplasm</location>
    </subcellularLocation>
</comment>
<comment type="pathway">
    <text evidence="2 12 13">Amino-acid biosynthesis; L-serine biosynthesis; L-serine from 3-phospho-D-glycerate: step 2/3.</text>
</comment>
<dbReference type="GO" id="GO:0005737">
    <property type="term" value="C:cytoplasm"/>
    <property type="evidence" value="ECO:0007669"/>
    <property type="project" value="UniProtKB-SubCell"/>
</dbReference>
<feature type="binding site" evidence="12">
    <location>
        <position position="42"/>
    </location>
    <ligand>
        <name>L-glutamate</name>
        <dbReference type="ChEBI" id="CHEBI:29985"/>
    </ligand>
</feature>
<comment type="catalytic activity">
    <reaction evidence="10 12">
        <text>4-(phosphooxy)-L-threonine + 2-oxoglutarate = (R)-3-hydroxy-2-oxo-4-phosphooxybutanoate + L-glutamate</text>
        <dbReference type="Rhea" id="RHEA:16573"/>
        <dbReference type="ChEBI" id="CHEBI:16810"/>
        <dbReference type="ChEBI" id="CHEBI:29985"/>
        <dbReference type="ChEBI" id="CHEBI:58452"/>
        <dbReference type="ChEBI" id="CHEBI:58538"/>
        <dbReference type="EC" id="2.6.1.52"/>
    </reaction>
</comment>
<accession>A0AB35BW88</accession>
<evidence type="ECO:0000256" key="10">
    <source>
        <dbReference type="ARBA" id="ARBA00047630"/>
    </source>
</evidence>
<dbReference type="InterPro" id="IPR015421">
    <property type="entry name" value="PyrdxlP-dep_Trfase_major"/>
</dbReference>
<dbReference type="NCBIfam" id="TIGR01364">
    <property type="entry name" value="serC_1"/>
    <property type="match status" value="1"/>
</dbReference>
<dbReference type="GO" id="GO:0006564">
    <property type="term" value="P:L-serine biosynthetic process"/>
    <property type="evidence" value="ECO:0007669"/>
    <property type="project" value="UniProtKB-UniRule"/>
</dbReference>
<evidence type="ECO:0000256" key="9">
    <source>
        <dbReference type="ARBA" id="ARBA00023299"/>
    </source>
</evidence>
<proteinExistence type="inferred from homology"/>
<dbReference type="Proteomes" id="UP000680020">
    <property type="component" value="Unassembled WGS sequence"/>
</dbReference>
<evidence type="ECO:0000256" key="8">
    <source>
        <dbReference type="ARBA" id="ARBA00023096"/>
    </source>
</evidence>
<dbReference type="EMBL" id="JAGIBU010000001">
    <property type="protein sequence ID" value="MBS7823961.1"/>
    <property type="molecule type" value="Genomic_DNA"/>
</dbReference>
<evidence type="ECO:0000256" key="1">
    <source>
        <dbReference type="ARBA" id="ARBA00004915"/>
    </source>
</evidence>
<comment type="cofactor">
    <cofactor evidence="12">
        <name>pyridoxal 5'-phosphate</name>
        <dbReference type="ChEBI" id="CHEBI:597326"/>
    </cofactor>
    <text evidence="12">Binds 1 pyridoxal phosphate per subunit.</text>
</comment>
<feature type="binding site" evidence="12">
    <location>
        <position position="172"/>
    </location>
    <ligand>
        <name>pyridoxal 5'-phosphate</name>
        <dbReference type="ChEBI" id="CHEBI:597326"/>
    </ligand>
</feature>
<comment type="subunit">
    <text evidence="12">Homodimer.</text>
</comment>
<dbReference type="FunFam" id="3.90.1150.10:FF:000006">
    <property type="entry name" value="Phosphoserine aminotransferase"/>
    <property type="match status" value="1"/>
</dbReference>
<comment type="similarity">
    <text evidence="3 12">Belongs to the class-V pyridoxal-phosphate-dependent aminotransferase family. SerC subfamily.</text>
</comment>
<feature type="binding site" evidence="12">
    <location>
        <position position="195"/>
    </location>
    <ligand>
        <name>pyridoxal 5'-phosphate</name>
        <dbReference type="ChEBI" id="CHEBI:597326"/>
    </ligand>
</feature>
<gene>
    <name evidence="12 15" type="primary">serC</name>
    <name evidence="15" type="ORF">J7561_01930</name>
</gene>
<feature type="binding site" evidence="12">
    <location>
        <begin position="237"/>
        <end position="238"/>
    </location>
    <ligand>
        <name>pyridoxal 5'-phosphate</name>
        <dbReference type="ChEBI" id="CHEBI:597326"/>
    </ligand>
</feature>
<evidence type="ECO:0000259" key="14">
    <source>
        <dbReference type="Pfam" id="PF00266"/>
    </source>
</evidence>
<evidence type="ECO:0000256" key="5">
    <source>
        <dbReference type="ARBA" id="ARBA00022605"/>
    </source>
</evidence>
<dbReference type="InterPro" id="IPR020578">
    <property type="entry name" value="Aminotrans_V_PyrdxlP_BS"/>
</dbReference>
<evidence type="ECO:0000313" key="16">
    <source>
        <dbReference type="Proteomes" id="UP000680020"/>
    </source>
</evidence>
<comment type="caution">
    <text evidence="12">Lacks conserved residue(s) required for the propagation of feature annotation.</text>
</comment>
<dbReference type="GO" id="GO:0004648">
    <property type="term" value="F:O-phospho-L-serine:2-oxoglutarate aminotransferase activity"/>
    <property type="evidence" value="ECO:0007669"/>
    <property type="project" value="UniProtKB-UniRule"/>
</dbReference>
<evidence type="ECO:0000256" key="13">
    <source>
        <dbReference type="RuleBase" id="RU004505"/>
    </source>
</evidence>
<keyword evidence="5 12" id="KW-0028">Amino-acid biosynthesis</keyword>
<dbReference type="PANTHER" id="PTHR43247">
    <property type="entry name" value="PHOSPHOSERINE AMINOTRANSFERASE"/>
    <property type="match status" value="1"/>
</dbReference>
<dbReference type="InterPro" id="IPR015422">
    <property type="entry name" value="PyrdxlP-dep_Trfase_small"/>
</dbReference>
<dbReference type="InterPro" id="IPR000192">
    <property type="entry name" value="Aminotrans_V_dom"/>
</dbReference>
<dbReference type="EC" id="2.6.1.52" evidence="12"/>
<evidence type="ECO:0000256" key="6">
    <source>
        <dbReference type="ARBA" id="ARBA00022679"/>
    </source>
</evidence>
<keyword evidence="12" id="KW-0963">Cytoplasm</keyword>
<keyword evidence="7 12" id="KW-0663">Pyridoxal phosphate</keyword>
<organism evidence="15 16">
    <name type="scientific">Wohlfahrtiimonas chitiniclastica</name>
    <dbReference type="NCBI Taxonomy" id="400946"/>
    <lineage>
        <taxon>Bacteria</taxon>
        <taxon>Pseudomonadati</taxon>
        <taxon>Pseudomonadota</taxon>
        <taxon>Gammaproteobacteria</taxon>
        <taxon>Cardiobacteriales</taxon>
        <taxon>Ignatzschineriaceae</taxon>
        <taxon>Wohlfahrtiimonas</taxon>
    </lineage>
</organism>
<keyword evidence="4 12" id="KW-0032">Aminotransferase</keyword>
<dbReference type="Gene3D" id="3.40.640.10">
    <property type="entry name" value="Type I PLP-dependent aspartate aminotransferase-like (Major domain)"/>
    <property type="match status" value="1"/>
</dbReference>
<evidence type="ECO:0000256" key="11">
    <source>
        <dbReference type="ARBA" id="ARBA00049007"/>
    </source>
</evidence>
<keyword evidence="9 12" id="KW-0718">Serine biosynthesis</keyword>
<evidence type="ECO:0000256" key="3">
    <source>
        <dbReference type="ARBA" id="ARBA00006904"/>
    </source>
</evidence>
<comment type="catalytic activity">
    <reaction evidence="11 12 13">
        <text>O-phospho-L-serine + 2-oxoglutarate = 3-phosphooxypyruvate + L-glutamate</text>
        <dbReference type="Rhea" id="RHEA:14329"/>
        <dbReference type="ChEBI" id="CHEBI:16810"/>
        <dbReference type="ChEBI" id="CHEBI:18110"/>
        <dbReference type="ChEBI" id="CHEBI:29985"/>
        <dbReference type="ChEBI" id="CHEBI:57524"/>
        <dbReference type="EC" id="2.6.1.52"/>
    </reaction>
</comment>
<feature type="domain" description="Aminotransferase class V" evidence="14">
    <location>
        <begin position="5"/>
        <end position="348"/>
    </location>
</feature>
<comment type="caution">
    <text evidence="15">The sequence shown here is derived from an EMBL/GenBank/DDBJ whole genome shotgun (WGS) entry which is preliminary data.</text>
</comment>
<dbReference type="GO" id="GO:0008615">
    <property type="term" value="P:pyridoxine biosynthetic process"/>
    <property type="evidence" value="ECO:0007669"/>
    <property type="project" value="UniProtKB-UniRule"/>
</dbReference>
<protein>
    <recommendedName>
        <fullName evidence="12">Phosphoserine aminotransferase</fullName>
        <ecNumber evidence="12">2.6.1.52</ecNumber>
    </recommendedName>
    <alternativeName>
        <fullName evidence="12">Phosphohydroxythreonine aminotransferase</fullName>
        <shortName evidence="12">PSAT</shortName>
    </alternativeName>
</protein>
<evidence type="ECO:0000256" key="12">
    <source>
        <dbReference type="HAMAP-Rule" id="MF_00160"/>
    </source>
</evidence>
<dbReference type="CDD" id="cd00611">
    <property type="entry name" value="PSAT_like"/>
    <property type="match status" value="1"/>
</dbReference>
<feature type="modified residue" description="N6-(pyridoxal phosphate)lysine" evidence="12">
    <location>
        <position position="196"/>
    </location>
</feature>
<dbReference type="InterPro" id="IPR022278">
    <property type="entry name" value="Pser_aminoTfrase"/>
</dbReference>
<evidence type="ECO:0000256" key="7">
    <source>
        <dbReference type="ARBA" id="ARBA00022898"/>
    </source>
</evidence>
<comment type="function">
    <text evidence="12">Catalyzes the reversible conversion of 3-phosphohydroxypyruvate to phosphoserine and of 3-hydroxy-2-oxo-4-phosphonooxybutanoate to phosphohydroxythreonine.</text>
</comment>
<comment type="pathway">
    <text evidence="1 12">Cofactor biosynthesis; pyridoxine 5'-phosphate biosynthesis; pyridoxine 5'-phosphate from D-erythrose 4-phosphate: step 3/5.</text>
</comment>
<dbReference type="HAMAP" id="MF_00160">
    <property type="entry name" value="SerC_aminotrans_5"/>
    <property type="match status" value="1"/>
</dbReference>
<dbReference type="Pfam" id="PF00266">
    <property type="entry name" value="Aminotran_5"/>
    <property type="match status" value="1"/>
</dbReference>
<reference evidence="15" key="1">
    <citation type="submission" date="2021-03" db="EMBL/GenBank/DDBJ databases">
        <title>Identification and antibiotic profiling of Wohlfahrtiimonas chitiniclastica, an underestimated human pathogen.</title>
        <authorList>
            <person name="Kopf A."/>
            <person name="Bunk B."/>
            <person name="Coldewey S."/>
            <person name="Gunzer F."/>
            <person name="Riedel T."/>
            <person name="Schroettner P."/>
        </authorList>
    </citation>
    <scope>NUCLEOTIDE SEQUENCE</scope>
    <source>
        <strain evidence="15">DSM 100917</strain>
    </source>
</reference>
<feature type="binding site" evidence="12">
    <location>
        <position position="152"/>
    </location>
    <ligand>
        <name>pyridoxal 5'-phosphate</name>
        <dbReference type="ChEBI" id="CHEBI:597326"/>
    </ligand>
</feature>
<name>A0AB35BW88_9GAMM</name>
<evidence type="ECO:0000256" key="2">
    <source>
        <dbReference type="ARBA" id="ARBA00005099"/>
    </source>
</evidence>
<dbReference type="SUPFAM" id="SSF53383">
    <property type="entry name" value="PLP-dependent transferases"/>
    <property type="match status" value="1"/>
</dbReference>
<dbReference type="PANTHER" id="PTHR43247:SF1">
    <property type="entry name" value="PHOSPHOSERINE AMINOTRANSFERASE"/>
    <property type="match status" value="1"/>
</dbReference>
<evidence type="ECO:0000256" key="4">
    <source>
        <dbReference type="ARBA" id="ARBA00022576"/>
    </source>
</evidence>
<keyword evidence="6 12" id="KW-0808">Transferase</keyword>
<dbReference type="PROSITE" id="PS00595">
    <property type="entry name" value="AA_TRANSFER_CLASS_5"/>
    <property type="match status" value="1"/>
</dbReference>
<dbReference type="FunFam" id="3.40.640.10:FF:000010">
    <property type="entry name" value="Phosphoserine aminotransferase"/>
    <property type="match status" value="1"/>
</dbReference>
<evidence type="ECO:0000313" key="15">
    <source>
        <dbReference type="EMBL" id="MBS7823961.1"/>
    </source>
</evidence>
<dbReference type="AlphaFoldDB" id="A0AB35BW88"/>
<dbReference type="GO" id="GO:0030170">
    <property type="term" value="F:pyridoxal phosphate binding"/>
    <property type="evidence" value="ECO:0007669"/>
    <property type="project" value="UniProtKB-UniRule"/>
</dbReference>
<sequence>MERNYNFCAGPSTLPESVLKQAQAELLNWQGLGASVMEVSHRSKEFEAVVRNCENKMRSLLNIPENYKVLFLQGGGFGQFTMIPMNILGNKTQIDAIETGVWSGKALKAMAHHANINLVASTKETKFTTLPDLNALNFSKDSAFVHYCDNETINGVEFRAPLTECETPVVADMSSNILSRAFDVSKFGLIYAGAQKNIGPSGVTLVIVREDLLGQADPKTSDVFNYEVQAKNMSMINTPPTFSLYMIDLVLTWLQGQGGVEAIEKINAEKAAMLYGLIDHSDFYHNPVAIDARSRMNIPFTIANPELDPIFLAKAKEQGLINLEGHRSVGGMRASIYNAMPLEGVRALCEFMSDFEKQYG</sequence>
<feature type="binding site" evidence="12">
    <location>
        <position position="102"/>
    </location>
    <ligand>
        <name>pyridoxal 5'-phosphate</name>
        <dbReference type="ChEBI" id="CHEBI:597326"/>
    </ligand>
</feature>
<dbReference type="InterPro" id="IPR015424">
    <property type="entry name" value="PyrdxlP-dep_Trfase"/>
</dbReference>